<protein>
    <submittedName>
        <fullName evidence="1">Uncharacterized protein</fullName>
    </submittedName>
</protein>
<dbReference type="RefSeq" id="WP_200191523.1">
    <property type="nucleotide sequence ID" value="NZ_JAENHM010000025.1"/>
</dbReference>
<dbReference type="Proteomes" id="UP000652760">
    <property type="component" value="Unassembled WGS sequence"/>
</dbReference>
<sequence>MTSISPIFSKSWSVSADDCARSSMTPRPETTTAIRTATTCPPVAKAAAPTSEHQNGDHLILIEDRKIATAYAIEAICVFDHLQFRNRMYEAEKAGRVAGVAAKPNPLTLRKPRALSGEPAWFERYYVDGSQAQRDRLLFSR</sequence>
<keyword evidence="2" id="KW-1185">Reference proteome</keyword>
<organism evidence="1 2">
    <name type="scientific">Azospirillum endophyticum</name>
    <dbReference type="NCBI Taxonomy" id="2800326"/>
    <lineage>
        <taxon>Bacteria</taxon>
        <taxon>Pseudomonadati</taxon>
        <taxon>Pseudomonadota</taxon>
        <taxon>Alphaproteobacteria</taxon>
        <taxon>Rhodospirillales</taxon>
        <taxon>Azospirillaceae</taxon>
        <taxon>Azospirillum</taxon>
    </lineage>
</organism>
<dbReference type="EMBL" id="JAENHM010000025">
    <property type="protein sequence ID" value="MBK1837190.1"/>
    <property type="molecule type" value="Genomic_DNA"/>
</dbReference>
<evidence type="ECO:0000313" key="1">
    <source>
        <dbReference type="EMBL" id="MBK1837190.1"/>
    </source>
</evidence>
<name>A0ABS1F195_9PROT</name>
<gene>
    <name evidence="1" type="ORF">JHL17_07175</name>
</gene>
<comment type="caution">
    <text evidence="1">The sequence shown here is derived from an EMBL/GenBank/DDBJ whole genome shotgun (WGS) entry which is preliminary data.</text>
</comment>
<accession>A0ABS1F195</accession>
<reference evidence="2" key="1">
    <citation type="submission" date="2021-01" db="EMBL/GenBank/DDBJ databases">
        <title>Genome public.</title>
        <authorList>
            <person name="Liu C."/>
            <person name="Sun Q."/>
        </authorList>
    </citation>
    <scope>NUCLEOTIDE SEQUENCE [LARGE SCALE GENOMIC DNA]</scope>
    <source>
        <strain evidence="2">YIM B02556</strain>
    </source>
</reference>
<proteinExistence type="predicted"/>
<evidence type="ECO:0000313" key="2">
    <source>
        <dbReference type="Proteomes" id="UP000652760"/>
    </source>
</evidence>